<feature type="transmembrane region" description="Helical" evidence="9">
    <location>
        <begin position="12"/>
        <end position="34"/>
    </location>
</feature>
<evidence type="ECO:0000256" key="5">
    <source>
        <dbReference type="ARBA" id="ARBA00022679"/>
    </source>
</evidence>
<dbReference type="GO" id="GO:0016780">
    <property type="term" value="F:phosphotransferase activity, for other substituted phosphate groups"/>
    <property type="evidence" value="ECO:0007669"/>
    <property type="project" value="TreeGrafter"/>
</dbReference>
<accession>A0A6C2TWW7</accession>
<gene>
    <name evidence="11" type="primary">wcaJ</name>
    <name evidence="11" type="ORF">PDESU_00719</name>
</gene>
<keyword evidence="5 11" id="KW-0808">Transferase</keyword>
<evidence type="ECO:0000256" key="3">
    <source>
        <dbReference type="ARBA" id="ARBA00006464"/>
    </source>
</evidence>
<evidence type="ECO:0000313" key="11">
    <source>
        <dbReference type="EMBL" id="VGO12168.1"/>
    </source>
</evidence>
<dbReference type="PANTHER" id="PTHR30576">
    <property type="entry name" value="COLANIC BIOSYNTHESIS UDP-GLUCOSE LIPID CARRIER TRANSFERASE"/>
    <property type="match status" value="1"/>
</dbReference>
<dbReference type="InterPro" id="IPR003362">
    <property type="entry name" value="Bact_transf"/>
</dbReference>
<reference evidence="11 12" key="1">
    <citation type="submission" date="2019-04" db="EMBL/GenBank/DDBJ databases">
        <authorList>
            <person name="Van Vliet M D."/>
        </authorList>
    </citation>
    <scope>NUCLEOTIDE SEQUENCE [LARGE SCALE GENOMIC DNA]</scope>
    <source>
        <strain evidence="11 12">F1</strain>
    </source>
</reference>
<keyword evidence="4" id="KW-1003">Cell membrane</keyword>
<dbReference type="NCBIfam" id="TIGR03025">
    <property type="entry name" value="EPS_sugtrans"/>
    <property type="match status" value="1"/>
</dbReference>
<feature type="transmembrane region" description="Helical" evidence="9">
    <location>
        <begin position="40"/>
        <end position="63"/>
    </location>
</feature>
<feature type="transmembrane region" description="Helical" evidence="9">
    <location>
        <begin position="105"/>
        <end position="122"/>
    </location>
</feature>
<dbReference type="InterPro" id="IPR017475">
    <property type="entry name" value="EPS_sugar_tfrase"/>
</dbReference>
<keyword evidence="6 9" id="KW-0812">Transmembrane</keyword>
<evidence type="ECO:0000259" key="10">
    <source>
        <dbReference type="Pfam" id="PF02397"/>
    </source>
</evidence>
<comment type="subcellular location">
    <subcellularLocation>
        <location evidence="2">Cell membrane</location>
    </subcellularLocation>
    <subcellularLocation>
        <location evidence="1">Membrane</location>
        <topology evidence="1">Multi-pass membrane protein</topology>
    </subcellularLocation>
</comment>
<evidence type="ECO:0000256" key="9">
    <source>
        <dbReference type="SAM" id="Phobius"/>
    </source>
</evidence>
<evidence type="ECO:0000256" key="6">
    <source>
        <dbReference type="ARBA" id="ARBA00022692"/>
    </source>
</evidence>
<dbReference type="PANTHER" id="PTHR30576:SF4">
    <property type="entry name" value="UNDECAPRENYL-PHOSPHATE GALACTOSE PHOSPHOTRANSFERASE"/>
    <property type="match status" value="1"/>
</dbReference>
<evidence type="ECO:0000256" key="4">
    <source>
        <dbReference type="ARBA" id="ARBA00022475"/>
    </source>
</evidence>
<comment type="similarity">
    <text evidence="3">Belongs to the bacterial sugar transferase family.</text>
</comment>
<evidence type="ECO:0000256" key="2">
    <source>
        <dbReference type="ARBA" id="ARBA00004236"/>
    </source>
</evidence>
<evidence type="ECO:0000256" key="8">
    <source>
        <dbReference type="ARBA" id="ARBA00023136"/>
    </source>
</evidence>
<sequence length="459" mass="51840">MAFHQFWNSFWLLVTDSVILFAGLLLGNILLLHIQGIPVSIQYSALIVPVWWVGALVSGQAPGWGLGMIEELRRIELLLITVFGIAGVAYVLGQDRMLPSRIVYLSSYAFSAFLLPFGRIACRRLLGRLHLWGCNVALYGDTQAIERMVQVFKAEANIGYRPAGIFSDDLERGARVGKIPVLGGLHEASSHIGVAVASIAHLRKHDLVDFVDHDLAGYRKVVLFPDINERVFAWVTPRDFNGLVGLEVSRNLLVPIATLVKRIYETMLVLLFLPVWLPLVGVLALVLFCTDGKNPFYSQSRIGKTGQSFKAIKLRTMVPKADQVLQDVLDQDEGARREWETYFKLKTDPRITPVGRFLRRFSLDELPQLFNVLAGEMALVGPRPLPDYHQEELPEKARLLRGKVRPGMTGQWQVSGRSDCSLAEMELWDNFYVRNWSVWMDIYIMARTVRVVFFPLGAY</sequence>
<organism evidence="11 12">
    <name type="scientific">Pontiella desulfatans</name>
    <dbReference type="NCBI Taxonomy" id="2750659"/>
    <lineage>
        <taxon>Bacteria</taxon>
        <taxon>Pseudomonadati</taxon>
        <taxon>Kiritimatiellota</taxon>
        <taxon>Kiritimatiellia</taxon>
        <taxon>Kiritimatiellales</taxon>
        <taxon>Pontiellaceae</taxon>
        <taxon>Pontiella</taxon>
    </lineage>
</organism>
<evidence type="ECO:0000256" key="7">
    <source>
        <dbReference type="ARBA" id="ARBA00022989"/>
    </source>
</evidence>
<evidence type="ECO:0000256" key="1">
    <source>
        <dbReference type="ARBA" id="ARBA00004141"/>
    </source>
</evidence>
<protein>
    <submittedName>
        <fullName evidence="11">UDP-glucose:undecaprenyl-phosphate glucose-1-phosphate transferase</fullName>
    </submittedName>
</protein>
<keyword evidence="12" id="KW-1185">Reference proteome</keyword>
<proteinExistence type="inferred from homology"/>
<feature type="domain" description="Bacterial sugar transferase" evidence="10">
    <location>
        <begin position="261"/>
        <end position="453"/>
    </location>
</feature>
<feature type="transmembrane region" description="Helical" evidence="9">
    <location>
        <begin position="75"/>
        <end position="93"/>
    </location>
</feature>
<keyword evidence="7 9" id="KW-1133">Transmembrane helix</keyword>
<dbReference type="AlphaFoldDB" id="A0A6C2TWW7"/>
<dbReference type="Pfam" id="PF02397">
    <property type="entry name" value="Bac_transf"/>
    <property type="match status" value="1"/>
</dbReference>
<name>A0A6C2TWW7_PONDE</name>
<dbReference type="EMBL" id="CAAHFG010000001">
    <property type="protein sequence ID" value="VGO12168.1"/>
    <property type="molecule type" value="Genomic_DNA"/>
</dbReference>
<keyword evidence="8 9" id="KW-0472">Membrane</keyword>
<evidence type="ECO:0000313" key="12">
    <source>
        <dbReference type="Proteomes" id="UP000366872"/>
    </source>
</evidence>
<dbReference type="GO" id="GO:0005886">
    <property type="term" value="C:plasma membrane"/>
    <property type="evidence" value="ECO:0007669"/>
    <property type="project" value="UniProtKB-SubCell"/>
</dbReference>
<dbReference type="Proteomes" id="UP000366872">
    <property type="component" value="Unassembled WGS sequence"/>
</dbReference>
<feature type="transmembrane region" description="Helical" evidence="9">
    <location>
        <begin position="268"/>
        <end position="288"/>
    </location>
</feature>